<dbReference type="CDD" id="cd18799">
    <property type="entry name" value="SF2_C_EcoAI-like"/>
    <property type="match status" value="1"/>
</dbReference>
<dbReference type="Pfam" id="PF11907">
    <property type="entry name" value="DUF3427"/>
    <property type="match status" value="1"/>
</dbReference>
<dbReference type="Pfam" id="PF04851">
    <property type="entry name" value="ResIII"/>
    <property type="match status" value="1"/>
</dbReference>
<evidence type="ECO:0000313" key="5">
    <source>
        <dbReference type="Proteomes" id="UP000189674"/>
    </source>
</evidence>
<dbReference type="EMBL" id="CP019791">
    <property type="protein sequence ID" value="AQT70075.1"/>
    <property type="molecule type" value="Genomic_DNA"/>
</dbReference>
<proteinExistence type="predicted"/>
<dbReference type="CDD" id="cd09203">
    <property type="entry name" value="PLDc_N_DEXD_b1"/>
    <property type="match status" value="1"/>
</dbReference>
<dbReference type="REBASE" id="191339">
    <property type="entry name" value="PbaBD1ORF3277P"/>
</dbReference>
<dbReference type="OrthoDB" id="9784774at2"/>
<accession>A0A1U9NQH7</accession>
<dbReference type="GO" id="GO:0005524">
    <property type="term" value="F:ATP binding"/>
    <property type="evidence" value="ECO:0007669"/>
    <property type="project" value="InterPro"/>
</dbReference>
<dbReference type="PROSITE" id="PS51192">
    <property type="entry name" value="HELICASE_ATP_BIND_1"/>
    <property type="match status" value="1"/>
</dbReference>
<feature type="domain" description="Helicase C-terminal" evidence="3">
    <location>
        <begin position="557"/>
        <end position="706"/>
    </location>
</feature>
<dbReference type="PROSITE" id="PS50035">
    <property type="entry name" value="PLD"/>
    <property type="match status" value="1"/>
</dbReference>
<dbReference type="PROSITE" id="PS51194">
    <property type="entry name" value="HELICASE_CTER"/>
    <property type="match status" value="1"/>
</dbReference>
<dbReference type="InterPro" id="IPR006935">
    <property type="entry name" value="Helicase/UvrB_N"/>
</dbReference>
<feature type="domain" description="Helicase ATP-binding" evidence="2">
    <location>
        <begin position="337"/>
        <end position="498"/>
    </location>
</feature>
<dbReference type="Pfam" id="PF13091">
    <property type="entry name" value="PLDc_2"/>
    <property type="match status" value="1"/>
</dbReference>
<gene>
    <name evidence="4" type="ORF">STSP2_03277</name>
</gene>
<dbReference type="SUPFAM" id="SSF52540">
    <property type="entry name" value="P-loop containing nucleoside triphosphate hydrolases"/>
    <property type="match status" value="1"/>
</dbReference>
<evidence type="ECO:0000259" key="1">
    <source>
        <dbReference type="PROSITE" id="PS50035"/>
    </source>
</evidence>
<dbReference type="GO" id="GO:0016887">
    <property type="term" value="F:ATP hydrolysis activity"/>
    <property type="evidence" value="ECO:0007669"/>
    <property type="project" value="TreeGrafter"/>
</dbReference>
<dbReference type="Gene3D" id="3.40.50.300">
    <property type="entry name" value="P-loop containing nucleotide triphosphate hydrolases"/>
    <property type="match status" value="2"/>
</dbReference>
<dbReference type="Pfam" id="PF00271">
    <property type="entry name" value="Helicase_C"/>
    <property type="match status" value="1"/>
</dbReference>
<dbReference type="Proteomes" id="UP000189674">
    <property type="component" value="Chromosome"/>
</dbReference>
<dbReference type="KEGG" id="alus:STSP2_03277"/>
<dbReference type="CDD" id="cd18032">
    <property type="entry name" value="DEXHc_RE_I_III_res"/>
    <property type="match status" value="1"/>
</dbReference>
<dbReference type="PANTHER" id="PTHR47962">
    <property type="entry name" value="ATP-DEPENDENT HELICASE LHR-RELATED-RELATED"/>
    <property type="match status" value="1"/>
</dbReference>
<dbReference type="InterPro" id="IPR052511">
    <property type="entry name" value="ATP-dep_Helicase"/>
</dbReference>
<sequence>MQSGIYEQIVNLVLERRIRNYPERHLLESIEVADSHDYLAQYIYRILSQGLAQISPEPGLTSDRERRESRLQRQIAVCNEIITSLEQAGVEGVHDLRVSQASKRLLAILEEAALVVEPPARPDTPLALGALLTGTRQDPSLVSQLKKEIASAERVDILCSFIKWSGIRILEPALRFFTAKEGVCLRIVTTSYMGATDLKAIEFLTELPNTEIKVSYDTHRTRLHAKAYLIHRETGFSSAYIGSANISQAALTDGLEWTVKLSQYEQPFQWEKVSATFESYWNDDEFQTYNTEGDRERLRSALIAERGACDNAQFVLPSFDLKPYAFQQEILDKINAERQLQQRKKHLVVAATGTGKTMIAAFDFKLWRQQMRDCGDLQPPKFLFVAHREEILRQSLYSFRAVLKDQNFGDLMVAGNRPSQIEQLFVSIQTYNSQKLSELVSSEHYDYVVVDEFHRAAAPSYEDLLSHVNPLSLLGLTATPERLDGRDIRSYFDNHITAEIRLPDAINRKLLCPFQYFGISDSVDYSSLRWSRGGYVQSDLESILTGNDVRANLVIEKLAETVLDISKVRGLCFCVSQAHAEYMARKFNQSNIPADFLTANSSREHRLSVQQRLCEREINFIFVVDLYNEGVDIPEVDTVIFLRPTESLTVFLQQLGRGLRLADDKDCLTVLDFVGQAHKKYRFDIRYRALLTDGNKKVKDELENDFPHLPAGCNIQFEKQAYQYVLENVKSEIVQSKPRIIQNIASFDSDTGKELNLPNFLEYHGMQLDDIYRRASWARLCVDAGVKEDFYNPNEARLTKGLRRLQHIDDVNQIDFLLSILQSQRSELSSLTRLEQKRLAMLMFTLWSKADIAPTLAENWDNLSENSVLRKELIDLLSYRREHISSSVSAQSFGFECPLDVHARYTRDEIFAGLGYWTLEHQSAMREGVLYLPEIKTDVFFITLNKSEQHYSPTTMYEDYAISSDLFHWQSQSTTSSESPTGQRYINHRSTGNKILLFVRESRQNCNRFAEPYYFLGQADYVSHTGSRPMNVVWKLKTPMPARLMRWTRSLVN</sequence>
<dbReference type="InterPro" id="IPR014001">
    <property type="entry name" value="Helicase_ATP-bd"/>
</dbReference>
<dbReference type="Gene3D" id="3.30.870.10">
    <property type="entry name" value="Endonuclease Chain A"/>
    <property type="match status" value="1"/>
</dbReference>
<dbReference type="STRING" id="1936003.STSP2_03277"/>
<protein>
    <submittedName>
        <fullName evidence="4">Type I restriction enzyme EcoKI subunit R</fullName>
    </submittedName>
</protein>
<dbReference type="InterPro" id="IPR001650">
    <property type="entry name" value="Helicase_C-like"/>
</dbReference>
<dbReference type="AlphaFoldDB" id="A0A1U9NQH7"/>
<dbReference type="SUPFAM" id="SSF56024">
    <property type="entry name" value="Phospholipase D/nuclease"/>
    <property type="match status" value="1"/>
</dbReference>
<dbReference type="InterPro" id="IPR001736">
    <property type="entry name" value="PLipase_D/transphosphatidylase"/>
</dbReference>
<name>A0A1U9NQH7_9BACT</name>
<dbReference type="InterPro" id="IPR027417">
    <property type="entry name" value="P-loop_NTPase"/>
</dbReference>
<organism evidence="4 5">
    <name type="scientific">Anaerohalosphaera lusitana</name>
    <dbReference type="NCBI Taxonomy" id="1936003"/>
    <lineage>
        <taxon>Bacteria</taxon>
        <taxon>Pseudomonadati</taxon>
        <taxon>Planctomycetota</taxon>
        <taxon>Phycisphaerae</taxon>
        <taxon>Sedimentisphaerales</taxon>
        <taxon>Anaerohalosphaeraceae</taxon>
        <taxon>Anaerohalosphaera</taxon>
    </lineage>
</organism>
<dbReference type="SMART" id="SM00490">
    <property type="entry name" value="HELICc"/>
    <property type="match status" value="1"/>
</dbReference>
<evidence type="ECO:0000313" key="4">
    <source>
        <dbReference type="EMBL" id="AQT70075.1"/>
    </source>
</evidence>
<dbReference type="GO" id="GO:0003677">
    <property type="term" value="F:DNA binding"/>
    <property type="evidence" value="ECO:0007669"/>
    <property type="project" value="InterPro"/>
</dbReference>
<dbReference type="InterPro" id="IPR021835">
    <property type="entry name" value="DUF3427"/>
</dbReference>
<evidence type="ECO:0000259" key="2">
    <source>
        <dbReference type="PROSITE" id="PS51192"/>
    </source>
</evidence>
<evidence type="ECO:0000259" key="3">
    <source>
        <dbReference type="PROSITE" id="PS51194"/>
    </source>
</evidence>
<reference evidence="5" key="1">
    <citation type="submission" date="2017-02" db="EMBL/GenBank/DDBJ databases">
        <title>Comparative genomics and description of representatives of a novel lineage of planctomycetes thriving in anoxic sediments.</title>
        <authorList>
            <person name="Spring S."/>
            <person name="Bunk B."/>
            <person name="Sproer C."/>
        </authorList>
    </citation>
    <scope>NUCLEOTIDE SEQUENCE [LARGE SCALE GENOMIC DNA]</scope>
    <source>
        <strain evidence="5">ST-NAGAB-D1</strain>
    </source>
</reference>
<feature type="domain" description="PLD phosphodiesterase" evidence="1">
    <location>
        <begin position="219"/>
        <end position="250"/>
    </location>
</feature>
<dbReference type="InterPro" id="IPR025202">
    <property type="entry name" value="PLD-like_dom"/>
</dbReference>
<keyword evidence="5" id="KW-1185">Reference proteome</keyword>
<dbReference type="PANTHER" id="PTHR47962:SF7">
    <property type="entry name" value="MITOCHONDRIAL ATP-DEPENDENT HELICASE IRC3-RELATED"/>
    <property type="match status" value="1"/>
</dbReference>
<dbReference type="RefSeq" id="WP_146663696.1">
    <property type="nucleotide sequence ID" value="NZ_CP019791.1"/>
</dbReference>
<dbReference type="GO" id="GO:0006793">
    <property type="term" value="P:phosphorus metabolic process"/>
    <property type="evidence" value="ECO:0007669"/>
    <property type="project" value="UniProtKB-ARBA"/>
</dbReference>
<dbReference type="SMART" id="SM00487">
    <property type="entry name" value="DEXDc"/>
    <property type="match status" value="1"/>
</dbReference>